<feature type="chain" id="PRO_5005465566" evidence="2">
    <location>
        <begin position="23"/>
        <end position="405"/>
    </location>
</feature>
<sequence>MKLSGVFYAAALVLLPLTTAVACVTGTDDKVSIGDDCANGFCPPDSGSFIAPAGDGGNDAEELDASSALMCKGTECPAPYTTCSNGPSFLCGTNLLTDSQNCGSCGHSCEGFDTLNMASRCVNGACAFECVSLAPRGHDPLIFRDCNGMIDDGCEINVYADAQDCGACGNACPTGQHCFAGKCGCGPGKTDCNGICVDLNEDDGNCGACGKLCDSIPPTACDSAPPNAAYGCGGGACGQLKCFSGFADCNFDLNDGCSSDGCETDVSSDVLNCGGCGIKCAVGQTCLTDENGPHCMDTCATAGLTECADGCHDLITDPFACGACGNVCPSPGQHQTSSCTKGFCKLDCLPGWGDCNGDPADGCEVDLSMHPANCGACGNACDYAAGQPCIEGKCLMVACEAGTTK</sequence>
<dbReference type="InterPro" id="IPR006969">
    <property type="entry name" value="Stig-like"/>
</dbReference>
<keyword evidence="4" id="KW-1185">Reference proteome</keyword>
<dbReference type="PANTHER" id="PTHR33227:SF48">
    <property type="entry name" value="STIGMA-SPECIFIC STIG1-LIKE PROTEIN 4"/>
    <property type="match status" value="1"/>
</dbReference>
<proteinExistence type="predicted"/>
<dbReference type="OrthoDB" id="5492401at2"/>
<dbReference type="PANTHER" id="PTHR33227">
    <property type="entry name" value="STIGMA-SPECIFIC STIG1-LIKE PROTEIN 3"/>
    <property type="match status" value="1"/>
</dbReference>
<feature type="signal peptide" evidence="2">
    <location>
        <begin position="1"/>
        <end position="22"/>
    </location>
</feature>
<dbReference type="PROSITE" id="PS51257">
    <property type="entry name" value="PROKAR_LIPOPROTEIN"/>
    <property type="match status" value="1"/>
</dbReference>
<keyword evidence="1 2" id="KW-0732">Signal</keyword>
<dbReference type="KEGG" id="llu:AKJ09_00120"/>
<dbReference type="AlphaFoldDB" id="A0A0K1PJ80"/>
<organism evidence="3 4">
    <name type="scientific">Labilithrix luteola</name>
    <dbReference type="NCBI Taxonomy" id="1391654"/>
    <lineage>
        <taxon>Bacteria</taxon>
        <taxon>Pseudomonadati</taxon>
        <taxon>Myxococcota</taxon>
        <taxon>Polyangia</taxon>
        <taxon>Polyangiales</taxon>
        <taxon>Labilitrichaceae</taxon>
        <taxon>Labilithrix</taxon>
    </lineage>
</organism>
<name>A0A0K1PJ80_9BACT</name>
<dbReference type="EMBL" id="CP012333">
    <property type="protein sequence ID" value="AKU93456.1"/>
    <property type="molecule type" value="Genomic_DNA"/>
</dbReference>
<evidence type="ECO:0000256" key="1">
    <source>
        <dbReference type="ARBA" id="ARBA00022729"/>
    </source>
</evidence>
<accession>A0A0K1PJ80</accession>
<evidence type="ECO:0000256" key="2">
    <source>
        <dbReference type="SAM" id="SignalP"/>
    </source>
</evidence>
<dbReference type="Proteomes" id="UP000064967">
    <property type="component" value="Chromosome"/>
</dbReference>
<gene>
    <name evidence="3" type="ORF">AKJ09_00120</name>
</gene>
<evidence type="ECO:0000313" key="3">
    <source>
        <dbReference type="EMBL" id="AKU93456.1"/>
    </source>
</evidence>
<protein>
    <submittedName>
        <fullName evidence="3">Tryptophan synthase alpha chain</fullName>
    </submittedName>
</protein>
<dbReference type="PATRIC" id="fig|1391654.3.peg.134"/>
<reference evidence="3 4" key="1">
    <citation type="submission" date="2015-08" db="EMBL/GenBank/DDBJ databases">
        <authorList>
            <person name="Babu N.S."/>
            <person name="Beckwith C.J."/>
            <person name="Beseler K.G."/>
            <person name="Brison A."/>
            <person name="Carone J.V."/>
            <person name="Caskin T.P."/>
            <person name="Diamond M."/>
            <person name="Durham M.E."/>
            <person name="Foxe J.M."/>
            <person name="Go M."/>
            <person name="Henderson B.A."/>
            <person name="Jones I.B."/>
            <person name="McGettigan J.A."/>
            <person name="Micheletti S.J."/>
            <person name="Nasrallah M.E."/>
            <person name="Ortiz D."/>
            <person name="Piller C.R."/>
            <person name="Privatt S.R."/>
            <person name="Schneider S.L."/>
            <person name="Sharp S."/>
            <person name="Smith T.C."/>
            <person name="Stanton J.D."/>
            <person name="Ullery H.E."/>
            <person name="Wilson R.J."/>
            <person name="Serrano M.G."/>
            <person name="Buck G."/>
            <person name="Lee V."/>
            <person name="Wang Y."/>
            <person name="Carvalho R."/>
            <person name="Voegtly L."/>
            <person name="Shi R."/>
            <person name="Duckworth R."/>
            <person name="Johnson A."/>
            <person name="Loviza R."/>
            <person name="Walstead R."/>
            <person name="Shah Z."/>
            <person name="Kiflezghi M."/>
            <person name="Wade K."/>
            <person name="Ball S.L."/>
            <person name="Bradley K.W."/>
            <person name="Asai D.J."/>
            <person name="Bowman C.A."/>
            <person name="Russell D.A."/>
            <person name="Pope W.H."/>
            <person name="Jacobs-Sera D."/>
            <person name="Hendrix R.W."/>
            <person name="Hatfull G.F."/>
        </authorList>
    </citation>
    <scope>NUCLEOTIDE SEQUENCE [LARGE SCALE GENOMIC DNA]</scope>
    <source>
        <strain evidence="3 4">DSM 27648</strain>
    </source>
</reference>
<dbReference type="STRING" id="1391654.AKJ09_00120"/>
<dbReference type="RefSeq" id="WP_146645045.1">
    <property type="nucleotide sequence ID" value="NZ_CP012333.1"/>
</dbReference>
<evidence type="ECO:0000313" key="4">
    <source>
        <dbReference type="Proteomes" id="UP000064967"/>
    </source>
</evidence>